<reference evidence="1" key="1">
    <citation type="submission" date="2021-09" db="EMBL/GenBank/DDBJ databases">
        <authorList>
            <consortium name="AG Swart"/>
            <person name="Singh M."/>
            <person name="Singh A."/>
            <person name="Seah K."/>
            <person name="Emmerich C."/>
        </authorList>
    </citation>
    <scope>NUCLEOTIDE SEQUENCE</scope>
    <source>
        <strain evidence="1">ATCC30299</strain>
    </source>
</reference>
<dbReference type="EMBL" id="CAJZBQ010000006">
    <property type="protein sequence ID" value="CAG9312529.1"/>
    <property type="molecule type" value="Genomic_DNA"/>
</dbReference>
<keyword evidence="2" id="KW-1185">Reference proteome</keyword>
<sequence>MSNLIEVDKIRALADRLVRVRDLLTPLNVNSRQKKREIPNYIKEELVKIYDEYGGSGVFKKLFNISSKRLRAWRKKLKENPNCFSSVNTLTTDKSAICIDDTEEIKNTIEKKSLLEEVKKKEETNKISYINEVRNILSKEIIDKCEEIKHTLKIAKTKKNKWLDSEIKQEIVALVNQVGYAKPIAVILDIDERIIEDWRNSSAGEIKEGNEGLFDEIYR</sequence>
<protein>
    <recommendedName>
        <fullName evidence="3">Transposase</fullName>
    </recommendedName>
</protein>
<organism evidence="1 2">
    <name type="scientific">Blepharisma stoltei</name>
    <dbReference type="NCBI Taxonomy" id="1481888"/>
    <lineage>
        <taxon>Eukaryota</taxon>
        <taxon>Sar</taxon>
        <taxon>Alveolata</taxon>
        <taxon>Ciliophora</taxon>
        <taxon>Postciliodesmatophora</taxon>
        <taxon>Heterotrichea</taxon>
        <taxon>Heterotrichida</taxon>
        <taxon>Blepharismidae</taxon>
        <taxon>Blepharisma</taxon>
    </lineage>
</organism>
<evidence type="ECO:0008006" key="3">
    <source>
        <dbReference type="Google" id="ProtNLM"/>
    </source>
</evidence>
<gene>
    <name evidence="1" type="ORF">BSTOLATCC_MIC6629</name>
</gene>
<evidence type="ECO:0000313" key="1">
    <source>
        <dbReference type="EMBL" id="CAG9312529.1"/>
    </source>
</evidence>
<evidence type="ECO:0000313" key="2">
    <source>
        <dbReference type="Proteomes" id="UP001162131"/>
    </source>
</evidence>
<dbReference type="Proteomes" id="UP001162131">
    <property type="component" value="Unassembled WGS sequence"/>
</dbReference>
<accession>A0AAU9IBY6</accession>
<name>A0AAU9IBY6_9CILI</name>
<dbReference type="AlphaFoldDB" id="A0AAU9IBY6"/>
<comment type="caution">
    <text evidence="1">The sequence shown here is derived from an EMBL/GenBank/DDBJ whole genome shotgun (WGS) entry which is preliminary data.</text>
</comment>
<proteinExistence type="predicted"/>